<dbReference type="Proteomes" id="UP001179952">
    <property type="component" value="Unassembled WGS sequence"/>
</dbReference>
<feature type="compositionally biased region" description="Polar residues" evidence="1">
    <location>
        <begin position="50"/>
        <end position="65"/>
    </location>
</feature>
<keyword evidence="3" id="KW-1185">Reference proteome</keyword>
<evidence type="ECO:0000313" key="3">
    <source>
        <dbReference type="Proteomes" id="UP001179952"/>
    </source>
</evidence>
<name>A0AAV9BLG9_ACOGR</name>
<feature type="compositionally biased region" description="Basic and acidic residues" evidence="1">
    <location>
        <begin position="10"/>
        <end position="24"/>
    </location>
</feature>
<sequence>MASVNHHHPDKATEARGSDGEGLRRLPPSTDNLTKTQCSPLSLPTTSTTVASRSGWSTVNAAPNL</sequence>
<reference evidence="2" key="2">
    <citation type="submission" date="2023-06" db="EMBL/GenBank/DDBJ databases">
        <authorList>
            <person name="Ma L."/>
            <person name="Liu K.-W."/>
            <person name="Li Z."/>
            <person name="Hsiao Y.-Y."/>
            <person name="Qi Y."/>
            <person name="Fu T."/>
            <person name="Tang G."/>
            <person name="Zhang D."/>
            <person name="Sun W.-H."/>
            <person name="Liu D.-K."/>
            <person name="Li Y."/>
            <person name="Chen G.-Z."/>
            <person name="Liu X.-D."/>
            <person name="Liao X.-Y."/>
            <person name="Jiang Y.-T."/>
            <person name="Yu X."/>
            <person name="Hao Y."/>
            <person name="Huang J."/>
            <person name="Zhao X.-W."/>
            <person name="Ke S."/>
            <person name="Chen Y.-Y."/>
            <person name="Wu W.-L."/>
            <person name="Hsu J.-L."/>
            <person name="Lin Y.-F."/>
            <person name="Huang M.-D."/>
            <person name="Li C.-Y."/>
            <person name="Huang L."/>
            <person name="Wang Z.-W."/>
            <person name="Zhao X."/>
            <person name="Zhong W.-Y."/>
            <person name="Peng D.-H."/>
            <person name="Ahmad S."/>
            <person name="Lan S."/>
            <person name="Zhang J.-S."/>
            <person name="Tsai W.-C."/>
            <person name="Van De Peer Y."/>
            <person name="Liu Z.-J."/>
        </authorList>
    </citation>
    <scope>NUCLEOTIDE SEQUENCE</scope>
    <source>
        <strain evidence="2">SCP</strain>
        <tissue evidence="2">Leaves</tissue>
    </source>
</reference>
<comment type="caution">
    <text evidence="2">The sequence shown here is derived from an EMBL/GenBank/DDBJ whole genome shotgun (WGS) entry which is preliminary data.</text>
</comment>
<proteinExistence type="predicted"/>
<feature type="compositionally biased region" description="Low complexity" evidence="1">
    <location>
        <begin position="39"/>
        <end position="49"/>
    </location>
</feature>
<dbReference type="AlphaFoldDB" id="A0AAV9BLG9"/>
<evidence type="ECO:0000313" key="2">
    <source>
        <dbReference type="EMBL" id="KAK1277514.1"/>
    </source>
</evidence>
<accession>A0AAV9BLG9</accession>
<feature type="compositionally biased region" description="Polar residues" evidence="1">
    <location>
        <begin position="29"/>
        <end position="38"/>
    </location>
</feature>
<dbReference type="EMBL" id="JAUJYN010000002">
    <property type="protein sequence ID" value="KAK1277514.1"/>
    <property type="molecule type" value="Genomic_DNA"/>
</dbReference>
<gene>
    <name evidence="2" type="ORF">QJS04_geneDACA017551</name>
</gene>
<evidence type="ECO:0000256" key="1">
    <source>
        <dbReference type="SAM" id="MobiDB-lite"/>
    </source>
</evidence>
<reference evidence="2" key="1">
    <citation type="journal article" date="2023" name="Nat. Commun.">
        <title>Diploid and tetraploid genomes of Acorus and the evolution of monocots.</title>
        <authorList>
            <person name="Ma L."/>
            <person name="Liu K.W."/>
            <person name="Li Z."/>
            <person name="Hsiao Y.Y."/>
            <person name="Qi Y."/>
            <person name="Fu T."/>
            <person name="Tang G.D."/>
            <person name="Zhang D."/>
            <person name="Sun W.H."/>
            <person name="Liu D.K."/>
            <person name="Li Y."/>
            <person name="Chen G.Z."/>
            <person name="Liu X.D."/>
            <person name="Liao X.Y."/>
            <person name="Jiang Y.T."/>
            <person name="Yu X."/>
            <person name="Hao Y."/>
            <person name="Huang J."/>
            <person name="Zhao X.W."/>
            <person name="Ke S."/>
            <person name="Chen Y.Y."/>
            <person name="Wu W.L."/>
            <person name="Hsu J.L."/>
            <person name="Lin Y.F."/>
            <person name="Huang M.D."/>
            <person name="Li C.Y."/>
            <person name="Huang L."/>
            <person name="Wang Z.W."/>
            <person name="Zhao X."/>
            <person name="Zhong W.Y."/>
            <person name="Peng D.H."/>
            <person name="Ahmad S."/>
            <person name="Lan S."/>
            <person name="Zhang J.S."/>
            <person name="Tsai W.C."/>
            <person name="Van de Peer Y."/>
            <person name="Liu Z.J."/>
        </authorList>
    </citation>
    <scope>NUCLEOTIDE SEQUENCE</scope>
    <source>
        <strain evidence="2">SCP</strain>
    </source>
</reference>
<organism evidence="2 3">
    <name type="scientific">Acorus gramineus</name>
    <name type="common">Dwarf sweet flag</name>
    <dbReference type="NCBI Taxonomy" id="55184"/>
    <lineage>
        <taxon>Eukaryota</taxon>
        <taxon>Viridiplantae</taxon>
        <taxon>Streptophyta</taxon>
        <taxon>Embryophyta</taxon>
        <taxon>Tracheophyta</taxon>
        <taxon>Spermatophyta</taxon>
        <taxon>Magnoliopsida</taxon>
        <taxon>Liliopsida</taxon>
        <taxon>Acoraceae</taxon>
        <taxon>Acorus</taxon>
    </lineage>
</organism>
<feature type="region of interest" description="Disordered" evidence="1">
    <location>
        <begin position="1"/>
        <end position="65"/>
    </location>
</feature>
<protein>
    <submittedName>
        <fullName evidence="2">Uncharacterized protein</fullName>
    </submittedName>
</protein>